<dbReference type="SUPFAM" id="SSF52402">
    <property type="entry name" value="Adenine nucleotide alpha hydrolases-like"/>
    <property type="match status" value="1"/>
</dbReference>
<dbReference type="Proteomes" id="UP000030428">
    <property type="component" value="Unassembled WGS sequence"/>
</dbReference>
<feature type="binding site" evidence="9">
    <location>
        <position position="288"/>
    </location>
    <ligand>
        <name>ATP</name>
        <dbReference type="ChEBI" id="CHEBI:30616"/>
    </ligand>
</feature>
<keyword evidence="6 8" id="KW-0315">Glutamine amidotransferase</keyword>
<organism evidence="12 13">
    <name type="scientific">Candidatus Thiomargarita nelsonii</name>
    <dbReference type="NCBI Taxonomy" id="1003181"/>
    <lineage>
        <taxon>Bacteria</taxon>
        <taxon>Pseudomonadati</taxon>
        <taxon>Pseudomonadota</taxon>
        <taxon>Gammaproteobacteria</taxon>
        <taxon>Thiotrichales</taxon>
        <taxon>Thiotrichaceae</taxon>
        <taxon>Thiomargarita</taxon>
    </lineage>
</organism>
<feature type="site" description="Important for beta-aspartyl-AMP intermediate formation" evidence="10">
    <location>
        <position position="364"/>
    </location>
</feature>
<dbReference type="Pfam" id="PF13537">
    <property type="entry name" value="GATase_7"/>
    <property type="match status" value="1"/>
</dbReference>
<dbReference type="GO" id="GO:0005524">
    <property type="term" value="F:ATP binding"/>
    <property type="evidence" value="ECO:0007669"/>
    <property type="project" value="UniProtKB-KW"/>
</dbReference>
<evidence type="ECO:0000256" key="6">
    <source>
        <dbReference type="ARBA" id="ARBA00022962"/>
    </source>
</evidence>
<comment type="catalytic activity">
    <reaction evidence="7">
        <text>L-aspartate + L-glutamine + ATP + H2O = L-asparagine + L-glutamate + AMP + diphosphate + H(+)</text>
        <dbReference type="Rhea" id="RHEA:12228"/>
        <dbReference type="ChEBI" id="CHEBI:15377"/>
        <dbReference type="ChEBI" id="CHEBI:15378"/>
        <dbReference type="ChEBI" id="CHEBI:29985"/>
        <dbReference type="ChEBI" id="CHEBI:29991"/>
        <dbReference type="ChEBI" id="CHEBI:30616"/>
        <dbReference type="ChEBI" id="CHEBI:33019"/>
        <dbReference type="ChEBI" id="CHEBI:58048"/>
        <dbReference type="ChEBI" id="CHEBI:58359"/>
        <dbReference type="ChEBI" id="CHEBI:456215"/>
        <dbReference type="EC" id="6.3.5.4"/>
    </reaction>
</comment>
<feature type="active site" description="For GATase activity" evidence="8">
    <location>
        <position position="2"/>
    </location>
</feature>
<dbReference type="CDD" id="cd00712">
    <property type="entry name" value="AsnB"/>
    <property type="match status" value="1"/>
</dbReference>
<keyword evidence="8" id="KW-0028">Amino-acid biosynthesis</keyword>
<dbReference type="NCBIfam" id="TIGR01536">
    <property type="entry name" value="asn_synth_AEB"/>
    <property type="match status" value="1"/>
</dbReference>
<dbReference type="SUPFAM" id="SSF56235">
    <property type="entry name" value="N-terminal nucleophile aminohydrolases (Ntn hydrolases)"/>
    <property type="match status" value="1"/>
</dbReference>
<dbReference type="InterPro" id="IPR051786">
    <property type="entry name" value="ASN_synthetase/amidase"/>
</dbReference>
<dbReference type="PROSITE" id="PS51278">
    <property type="entry name" value="GATASE_TYPE_2"/>
    <property type="match status" value="1"/>
</dbReference>
<dbReference type="AlphaFoldDB" id="A0A4E0QNS4"/>
<dbReference type="InterPro" id="IPR017932">
    <property type="entry name" value="GATase_2_dom"/>
</dbReference>
<dbReference type="PANTHER" id="PTHR43284">
    <property type="entry name" value="ASPARAGINE SYNTHETASE (GLUTAMINE-HYDROLYZING)"/>
    <property type="match status" value="1"/>
</dbReference>
<dbReference type="Gene3D" id="3.40.50.620">
    <property type="entry name" value="HUPs"/>
    <property type="match status" value="1"/>
</dbReference>
<dbReference type="InterPro" id="IPR001962">
    <property type="entry name" value="Asn_synthase"/>
</dbReference>
<dbReference type="InterPro" id="IPR029055">
    <property type="entry name" value="Ntn_hydrolases_N"/>
</dbReference>
<dbReference type="GO" id="GO:0006529">
    <property type="term" value="P:asparagine biosynthetic process"/>
    <property type="evidence" value="ECO:0007669"/>
    <property type="project" value="UniProtKB-KW"/>
</dbReference>
<keyword evidence="4 9" id="KW-0547">Nucleotide-binding</keyword>
<dbReference type="Pfam" id="PF00733">
    <property type="entry name" value="Asn_synthase"/>
    <property type="match status" value="1"/>
</dbReference>
<dbReference type="PIRSF" id="PIRSF001589">
    <property type="entry name" value="Asn_synthetase_glu-h"/>
    <property type="match status" value="1"/>
</dbReference>
<dbReference type="InterPro" id="IPR033738">
    <property type="entry name" value="AsnB_N"/>
</dbReference>
<dbReference type="PANTHER" id="PTHR43284:SF1">
    <property type="entry name" value="ASPARAGINE SYNTHETASE"/>
    <property type="match status" value="1"/>
</dbReference>
<evidence type="ECO:0000256" key="1">
    <source>
        <dbReference type="ARBA" id="ARBA00005187"/>
    </source>
</evidence>
<dbReference type="Gene3D" id="3.60.20.10">
    <property type="entry name" value="Glutamine Phosphoribosylpyrophosphate, subunit 1, domain 1"/>
    <property type="match status" value="1"/>
</dbReference>
<protein>
    <recommendedName>
        <fullName evidence="3">asparagine synthase (glutamine-hydrolyzing)</fullName>
        <ecNumber evidence="3">6.3.5.4</ecNumber>
    </recommendedName>
</protein>
<comment type="pathway">
    <text evidence="1">Amino-acid biosynthesis; L-asparagine biosynthesis; L-asparagine from L-aspartate (L-Gln route): step 1/1.</text>
</comment>
<dbReference type="CDD" id="cd01991">
    <property type="entry name" value="Asn_synthase_B_C"/>
    <property type="match status" value="1"/>
</dbReference>
<keyword evidence="13" id="KW-1185">Reference proteome</keyword>
<keyword evidence="5 9" id="KW-0067">ATP-binding</keyword>
<evidence type="ECO:0000256" key="2">
    <source>
        <dbReference type="ARBA" id="ARBA00005752"/>
    </source>
</evidence>
<comment type="caution">
    <text evidence="12">The sequence shown here is derived from an EMBL/GenBank/DDBJ whole genome shotgun (WGS) entry which is preliminary data.</text>
</comment>
<dbReference type="GO" id="GO:0005829">
    <property type="term" value="C:cytosol"/>
    <property type="evidence" value="ECO:0007669"/>
    <property type="project" value="TreeGrafter"/>
</dbReference>
<evidence type="ECO:0000256" key="10">
    <source>
        <dbReference type="PIRSR" id="PIRSR001589-3"/>
    </source>
</evidence>
<evidence type="ECO:0000256" key="9">
    <source>
        <dbReference type="PIRSR" id="PIRSR001589-2"/>
    </source>
</evidence>
<dbReference type="EMBL" id="JSZA02000099">
    <property type="protein sequence ID" value="TGO02617.1"/>
    <property type="molecule type" value="Genomic_DNA"/>
</dbReference>
<gene>
    <name evidence="12" type="ORF">PN36_21780</name>
</gene>
<dbReference type="InterPro" id="IPR006426">
    <property type="entry name" value="Asn_synth_AEB"/>
</dbReference>
<evidence type="ECO:0000313" key="13">
    <source>
        <dbReference type="Proteomes" id="UP000030428"/>
    </source>
</evidence>
<keyword evidence="8" id="KW-0061">Asparagine biosynthesis</keyword>
<dbReference type="InterPro" id="IPR014729">
    <property type="entry name" value="Rossmann-like_a/b/a_fold"/>
</dbReference>
<feature type="binding site" evidence="9">
    <location>
        <position position="98"/>
    </location>
    <ligand>
        <name>L-glutamine</name>
        <dbReference type="ChEBI" id="CHEBI:58359"/>
    </ligand>
</feature>
<evidence type="ECO:0000256" key="7">
    <source>
        <dbReference type="ARBA" id="ARBA00048741"/>
    </source>
</evidence>
<reference evidence="12 13" key="1">
    <citation type="journal article" date="2016" name="Front. Microbiol.">
        <title>Single-Cell (Meta-)Genomics of a Dimorphic Candidatus Thiomargarita nelsonii Reveals Genomic Plasticity.</title>
        <authorList>
            <person name="Flood B.E."/>
            <person name="Fliss P."/>
            <person name="Jones D.S."/>
            <person name="Dick G.J."/>
            <person name="Jain S."/>
            <person name="Kaster A.K."/>
            <person name="Winkel M."/>
            <person name="Mussmann M."/>
            <person name="Bailey J."/>
        </authorList>
    </citation>
    <scope>NUCLEOTIDE SEQUENCE [LARGE SCALE GENOMIC DNA]</scope>
    <source>
        <strain evidence="12">Hydrate Ridge</strain>
    </source>
</reference>
<name>A0A4E0QNS4_9GAMM</name>
<proteinExistence type="inferred from homology"/>
<evidence type="ECO:0000313" key="12">
    <source>
        <dbReference type="EMBL" id="TGO02617.1"/>
    </source>
</evidence>
<dbReference type="GO" id="GO:0004066">
    <property type="term" value="F:asparagine synthase (glutamine-hydrolyzing) activity"/>
    <property type="evidence" value="ECO:0007669"/>
    <property type="project" value="UniProtKB-EC"/>
</dbReference>
<evidence type="ECO:0000256" key="5">
    <source>
        <dbReference type="ARBA" id="ARBA00022840"/>
    </source>
</evidence>
<evidence type="ECO:0000256" key="8">
    <source>
        <dbReference type="PIRSR" id="PIRSR001589-1"/>
    </source>
</evidence>
<comment type="similarity">
    <text evidence="2">Belongs to the asparagine synthetase family.</text>
</comment>
<dbReference type="EC" id="6.3.5.4" evidence="3"/>
<evidence type="ECO:0000256" key="3">
    <source>
        <dbReference type="ARBA" id="ARBA00012737"/>
    </source>
</evidence>
<evidence type="ECO:0000259" key="11">
    <source>
        <dbReference type="PROSITE" id="PS51278"/>
    </source>
</evidence>
<feature type="domain" description="Glutamine amidotransferase type-2" evidence="11">
    <location>
        <begin position="2"/>
        <end position="211"/>
    </location>
</feature>
<evidence type="ECO:0000256" key="4">
    <source>
        <dbReference type="ARBA" id="ARBA00022741"/>
    </source>
</evidence>
<sequence length="667" mass="76775">MCGIVGIIDWQMPMDTQKEILLGMVSTLGHRGPDGRGLFVSPGAALGHTRLSIIDLKSGAQPFQIDRFVMVYNGEVYNYVEIRKELEKLNIPFYTKSDTEVVLRAFAYWGTDCFNKFNGQFALLIWDRYKRELIAARDRFGVRPLYIAKQKSSIYFSSELKAFDTIAGFNRTYEMQNFLEHGMLWNTIGDKTIYQDIRTLAAGSVEVYNMSGLVKRYQYYTLGQTYSRYPYSYEQAKEELQDKLLNSVKLRLRSDVPVGVYLSGGIDSAIIAHLNGKASSQTFDTFSIAFSDKQFDESIFQNEMATQIGSKHHTENINYDSINRNFLNTIYHIERPVFRSAPTPLYLLAKKVREANIKVVLTGEAADEIFFGYDSFKEIKILQFWAKQPSSKFRPHLIKRLYPHLQHYADSKQFGFIKMYYEKFLGSVGHKLAGLNIRMHNNKVIRASLNKDFGASISIEKIAEDMEASLPNDFGGWTNLQQHQYLEMKTLLSGYLLSSQGDRISLSQSVEGRYPFLDHELVEFAFSLPDSFKMRGLSQKHILRDSFNGLIPKSIINRPKLPYQAPDLKSFFKNGKLYGSGAEFLSSHMIAKYGVFDQNYVKRFLNKFKDRTPEQIGYRDNMLLVFMLSSQMACFWSENPKFNHQETVEGMDVEINDYTNELRPVSV</sequence>
<accession>A0A4E0QNS4</accession>